<protein>
    <submittedName>
        <fullName evidence="1">Uncharacterized protein</fullName>
    </submittedName>
</protein>
<dbReference type="EMBL" id="CP046911">
    <property type="protein sequence ID" value="QGZ59012.1"/>
    <property type="molecule type" value="Genomic_DNA"/>
</dbReference>
<proteinExistence type="predicted"/>
<dbReference type="RefSeq" id="WP_158762196.1">
    <property type="nucleotide sequence ID" value="NZ_CP046911.1"/>
</dbReference>
<accession>A0A7Z2GC46</accession>
<keyword evidence="2" id="KW-1185">Reference proteome</keyword>
<gene>
    <name evidence="1" type="ORF">FAZ97_29155</name>
</gene>
<organism evidence="1 2">
    <name type="scientific">Paraburkholderia acidiphila</name>
    <dbReference type="NCBI Taxonomy" id="2571747"/>
    <lineage>
        <taxon>Bacteria</taxon>
        <taxon>Pseudomonadati</taxon>
        <taxon>Pseudomonadota</taxon>
        <taxon>Betaproteobacteria</taxon>
        <taxon>Burkholderiales</taxon>
        <taxon>Burkholderiaceae</taxon>
        <taxon>Paraburkholderia</taxon>
    </lineage>
</organism>
<dbReference type="KEGG" id="pacp:FAZ97_29155"/>
<dbReference type="AlphaFoldDB" id="A0A7Z2GC46"/>
<dbReference type="OrthoDB" id="9114504at2"/>
<dbReference type="Proteomes" id="UP000434209">
    <property type="component" value="Chromosome 3"/>
</dbReference>
<evidence type="ECO:0000313" key="2">
    <source>
        <dbReference type="Proteomes" id="UP000434209"/>
    </source>
</evidence>
<reference evidence="1 2" key="1">
    <citation type="submission" date="2019-12" db="EMBL/GenBank/DDBJ databases">
        <title>Paraburkholderia acidiphila 7Q-K02 sp. nov and Paraburkholderia acidisoli DHF22 sp. nov., two strains isolated from forest soil.</title>
        <authorList>
            <person name="Gao Z."/>
            <person name="Qiu L."/>
        </authorList>
    </citation>
    <scope>NUCLEOTIDE SEQUENCE [LARGE SCALE GENOMIC DNA]</scope>
    <source>
        <strain evidence="1 2">7Q-K02</strain>
    </source>
</reference>
<name>A0A7Z2GC46_9BURK</name>
<evidence type="ECO:0000313" key="1">
    <source>
        <dbReference type="EMBL" id="QGZ59012.1"/>
    </source>
</evidence>
<sequence length="103" mass="11225">MTSQNEEAVNHLLSQLAESSDDCWDIYEEVGRVVVAQLKERDWRALHAIAKAWMISAAAQGQLADTSPESPDHALAAARAQDADGQLCALIARVVFGANEIRH</sequence>